<dbReference type="RefSeq" id="WP_110345006.1">
    <property type="nucleotide sequence ID" value="NZ_QJHL01000001.1"/>
</dbReference>
<dbReference type="EMBL" id="QJHL01000001">
    <property type="protein sequence ID" value="PXY45989.1"/>
    <property type="molecule type" value="Genomic_DNA"/>
</dbReference>
<reference evidence="1 2" key="1">
    <citation type="submission" date="2018-05" db="EMBL/GenBank/DDBJ databases">
        <title>Flavobacterium sp. strain IMCC34758, incomplete genome.</title>
        <authorList>
            <person name="Joung Y."/>
        </authorList>
    </citation>
    <scope>NUCLEOTIDE SEQUENCE [LARGE SCALE GENOMIC DNA]</scope>
    <source>
        <strain evidence="1 2">IMCC34758</strain>
    </source>
</reference>
<organism evidence="1 2">
    <name type="scientific">Flavobacterium hydrophilum</name>
    <dbReference type="NCBI Taxonomy" id="2211445"/>
    <lineage>
        <taxon>Bacteria</taxon>
        <taxon>Pseudomonadati</taxon>
        <taxon>Bacteroidota</taxon>
        <taxon>Flavobacteriia</taxon>
        <taxon>Flavobacteriales</taxon>
        <taxon>Flavobacteriaceae</taxon>
        <taxon>Flavobacterium</taxon>
    </lineage>
</organism>
<dbReference type="Proteomes" id="UP000247681">
    <property type="component" value="Unassembled WGS sequence"/>
</dbReference>
<name>A0A2V4C3V8_9FLAO</name>
<evidence type="ECO:0000313" key="2">
    <source>
        <dbReference type="Proteomes" id="UP000247681"/>
    </source>
</evidence>
<accession>A0A2V4C3V8</accession>
<proteinExistence type="predicted"/>
<comment type="caution">
    <text evidence="1">The sequence shown here is derived from an EMBL/GenBank/DDBJ whole genome shotgun (WGS) entry which is preliminary data.</text>
</comment>
<evidence type="ECO:0000313" key="1">
    <source>
        <dbReference type="EMBL" id="PXY45989.1"/>
    </source>
</evidence>
<sequence length="162" mass="19119">MKTKLSISILICCLSLYGQENVDFEQKAFEFYKDSIINKTSSKINLVVKVQDYNYWKSDCTEKFMLKWQDTMVGGTDNLEVKNIILSNDNRFKLINKFKKGDYPRTFVIANLKKNKNQNQNQNQNFVTIVESYKDEVINYLFEMDIYGKVKSWCKGKWIGEN</sequence>
<keyword evidence="2" id="KW-1185">Reference proteome</keyword>
<dbReference type="AlphaFoldDB" id="A0A2V4C3V8"/>
<dbReference type="OrthoDB" id="1366263at2"/>
<gene>
    <name evidence="1" type="ORF">DMB68_02035</name>
</gene>
<protein>
    <submittedName>
        <fullName evidence="1">Uncharacterized protein</fullName>
    </submittedName>
</protein>